<reference evidence="1" key="1">
    <citation type="submission" date="2018-05" db="EMBL/GenBank/DDBJ databases">
        <authorList>
            <person name="Lanie J.A."/>
            <person name="Ng W.-L."/>
            <person name="Kazmierczak K.M."/>
            <person name="Andrzejewski T.M."/>
            <person name="Davidsen T.M."/>
            <person name="Wayne K.J."/>
            <person name="Tettelin H."/>
            <person name="Glass J.I."/>
            <person name="Rusch D."/>
            <person name="Podicherti R."/>
            <person name="Tsui H.-C.T."/>
            <person name="Winkler M.E."/>
        </authorList>
    </citation>
    <scope>NUCLEOTIDE SEQUENCE</scope>
</reference>
<gene>
    <name evidence="1" type="ORF">METZ01_LOCUS284673</name>
</gene>
<proteinExistence type="predicted"/>
<feature type="non-terminal residue" evidence="1">
    <location>
        <position position="1"/>
    </location>
</feature>
<sequence length="55" mass="6085">VSIGKIYRESRFVRDSVSTFEHPGTTYTRAHVLILSTLPPFCGPLYASLLLCLSA</sequence>
<dbReference type="EMBL" id="UINC01084820">
    <property type="protein sequence ID" value="SVC31819.1"/>
    <property type="molecule type" value="Genomic_DNA"/>
</dbReference>
<feature type="non-terminal residue" evidence="1">
    <location>
        <position position="55"/>
    </location>
</feature>
<protein>
    <submittedName>
        <fullName evidence="1">Uncharacterized protein</fullName>
    </submittedName>
</protein>
<organism evidence="1">
    <name type="scientific">marine metagenome</name>
    <dbReference type="NCBI Taxonomy" id="408172"/>
    <lineage>
        <taxon>unclassified sequences</taxon>
        <taxon>metagenomes</taxon>
        <taxon>ecological metagenomes</taxon>
    </lineage>
</organism>
<accession>A0A382L5A5</accession>
<dbReference type="AlphaFoldDB" id="A0A382L5A5"/>
<evidence type="ECO:0000313" key="1">
    <source>
        <dbReference type="EMBL" id="SVC31819.1"/>
    </source>
</evidence>
<name>A0A382L5A5_9ZZZZ</name>